<name>A0A923FM51_9PSED</name>
<dbReference type="RefSeq" id="WP_186643073.1">
    <property type="nucleotide sequence ID" value="NZ_JABWQX020000001.1"/>
</dbReference>
<dbReference type="Proteomes" id="UP000659438">
    <property type="component" value="Unassembled WGS sequence"/>
</dbReference>
<evidence type="ECO:0000313" key="3">
    <source>
        <dbReference type="EMBL" id="MBV4553057.1"/>
    </source>
</evidence>
<organism evidence="2">
    <name type="scientific">Pseudomonas marvdashtae</name>
    <dbReference type="NCBI Taxonomy" id="2745500"/>
    <lineage>
        <taxon>Bacteria</taxon>
        <taxon>Pseudomonadati</taxon>
        <taxon>Pseudomonadota</taxon>
        <taxon>Gammaproteobacteria</taxon>
        <taxon>Pseudomonadales</taxon>
        <taxon>Pseudomonadaceae</taxon>
        <taxon>Pseudomonas</taxon>
    </lineage>
</organism>
<reference evidence="3" key="3">
    <citation type="submission" date="2021-06" db="EMBL/GenBank/DDBJ databases">
        <title>Updating the genus Pseudomonas: Description of 43 new species and partition of the Pseudomonas putida group.</title>
        <authorList>
            <person name="Girard L."/>
            <person name="Lood C."/>
            <person name="Vandamme P."/>
            <person name="Rokni-Zadeh H."/>
            <person name="Van Noort V."/>
            <person name="Hofte M."/>
            <person name="Lavigne R."/>
            <person name="De Mot R."/>
        </authorList>
    </citation>
    <scope>NUCLEOTIDE SEQUENCE</scope>
    <source>
        <strain evidence="3">SWRI102</strain>
    </source>
</reference>
<protein>
    <submittedName>
        <fullName evidence="3">DNA transfer protein</fullName>
    </submittedName>
</protein>
<evidence type="ECO:0000313" key="2">
    <source>
        <dbReference type="EMBL" id="MBC3395121.1"/>
    </source>
</evidence>
<feature type="compositionally biased region" description="Low complexity" evidence="1">
    <location>
        <begin position="405"/>
        <end position="417"/>
    </location>
</feature>
<dbReference type="EMBL" id="JABWQX020000001">
    <property type="protein sequence ID" value="MBV4553057.1"/>
    <property type="molecule type" value="Genomic_DNA"/>
</dbReference>
<gene>
    <name evidence="3" type="ORF">HU742_018080</name>
    <name evidence="2" type="ORF">HU742_07885</name>
</gene>
<keyword evidence="4" id="KW-1185">Reference proteome</keyword>
<feature type="region of interest" description="Disordered" evidence="1">
    <location>
        <begin position="403"/>
        <end position="426"/>
    </location>
</feature>
<evidence type="ECO:0000313" key="4">
    <source>
        <dbReference type="Proteomes" id="UP000659438"/>
    </source>
</evidence>
<evidence type="ECO:0000256" key="1">
    <source>
        <dbReference type="SAM" id="MobiDB-lite"/>
    </source>
</evidence>
<accession>A0A923FM51</accession>
<reference evidence="2" key="2">
    <citation type="submission" date="2020-07" db="EMBL/GenBank/DDBJ databases">
        <authorList>
            <person name="Lood C."/>
            <person name="Girard L."/>
        </authorList>
    </citation>
    <scope>NUCLEOTIDE SEQUENCE</scope>
    <source>
        <strain evidence="2">SWRI102</strain>
    </source>
</reference>
<reference evidence="2 4" key="1">
    <citation type="journal article" date="2020" name="Microorganisms">
        <title>Reliable Identification of Environmental Pseudomonas Isolates Using the rpoD Gene.</title>
        <authorList>
            <consortium name="The Broad Institute Genome Sequencing Platform"/>
            <person name="Girard L."/>
            <person name="Lood C."/>
            <person name="Rokni-Zadeh H."/>
            <person name="van Noort V."/>
            <person name="Lavigne R."/>
            <person name="De Mot R."/>
        </authorList>
    </citation>
    <scope>NUCLEOTIDE SEQUENCE</scope>
    <source>
        <strain evidence="2 4">SWRI102</strain>
    </source>
</reference>
<dbReference type="EMBL" id="JABWQX010000002">
    <property type="protein sequence ID" value="MBC3395121.1"/>
    <property type="molecule type" value="Genomic_DNA"/>
</dbReference>
<comment type="caution">
    <text evidence="2">The sequence shown here is derived from an EMBL/GenBank/DDBJ whole genome shotgun (WGS) entry which is preliminary data.</text>
</comment>
<dbReference type="AlphaFoldDB" id="A0A923FM51"/>
<proteinExistence type="predicted"/>
<sequence length="426" mass="46840">MAMNPFAVDAGNDLSPGLSGLSATLANVRQGRVVEAERQRQIAAEEAQKERMAAATSAAQQAFKNGDPEEMAQVSLQYPEIGDNLRKTIGLDDERKNKEAGEFARRLLTATPEQRASIYEERINSLQEQGRDPSNTLRSYQDYQKNPNGELQAMETVWAAVDPKGYTVIANEHKAKQRAALEQQKMEREDMRFERAEAGRNQRAAARAAREGAGGMTKPTAGMQDYQFYQQLKRDNPEGALEFGRQRGFVSKEGQELSVNMQKRLSDAGDQALQSEGNAARYGELASQVDQSNIRGGLLGNWQETLKETTGDQDAVSNLRQRFNAIKASQVVSNLPPGAASDMDIKLALSGFPTDKANKQQISGFLRGLAKLEQRSAEYNNFKSDWITDNGSERGMLQAWKEQTKGGAKAKAAPAAASSDGWEIVE</sequence>